<sequence>MQSFKLSLVLFATLMIVYGTPEFARNLKLFEECAETNGFKVDGEKLEQILEGIMNGDKKLQSLEIPQEFLCTEKCFQEKMEFIEEGKFNLEKVKVDKMMLLNIPVEKIESYLNCLKEIEVKDCEDMKKLFECRQT</sequence>
<reference evidence="2 3" key="1">
    <citation type="submission" date="2023-03" db="EMBL/GenBank/DDBJ databases">
        <title>Genome insight into feeding habits of ladybird beetles.</title>
        <authorList>
            <person name="Li H.-S."/>
            <person name="Huang Y.-H."/>
            <person name="Pang H."/>
        </authorList>
    </citation>
    <scope>NUCLEOTIDE SEQUENCE [LARGE SCALE GENOMIC DNA]</scope>
    <source>
        <strain evidence="2">SYSU_2023b</strain>
        <tissue evidence="2">Whole body</tissue>
    </source>
</reference>
<dbReference type="InterPro" id="IPR036728">
    <property type="entry name" value="PBP_GOBP_sf"/>
</dbReference>
<dbReference type="AlphaFoldDB" id="A0AAW1UXY1"/>
<keyword evidence="1" id="KW-0732">Signal</keyword>
<keyword evidence="3" id="KW-1185">Reference proteome</keyword>
<evidence type="ECO:0000313" key="3">
    <source>
        <dbReference type="Proteomes" id="UP001431783"/>
    </source>
</evidence>
<feature type="chain" id="PRO_5043856078" evidence="1">
    <location>
        <begin position="20"/>
        <end position="135"/>
    </location>
</feature>
<dbReference type="SUPFAM" id="SSF47565">
    <property type="entry name" value="Insect pheromone/odorant-binding proteins"/>
    <property type="match status" value="1"/>
</dbReference>
<protein>
    <submittedName>
        <fullName evidence="2">Uncharacterized protein</fullName>
    </submittedName>
</protein>
<dbReference type="CDD" id="cd23992">
    <property type="entry name" value="PBP_GOBP"/>
    <property type="match status" value="1"/>
</dbReference>
<proteinExistence type="predicted"/>
<evidence type="ECO:0000256" key="1">
    <source>
        <dbReference type="SAM" id="SignalP"/>
    </source>
</evidence>
<dbReference type="GO" id="GO:0005549">
    <property type="term" value="F:odorant binding"/>
    <property type="evidence" value="ECO:0007669"/>
    <property type="project" value="InterPro"/>
</dbReference>
<gene>
    <name evidence="2" type="ORF">WA026_021598</name>
</gene>
<feature type="signal peptide" evidence="1">
    <location>
        <begin position="1"/>
        <end position="19"/>
    </location>
</feature>
<dbReference type="EMBL" id="JARQZJ010000107">
    <property type="protein sequence ID" value="KAK9887290.1"/>
    <property type="molecule type" value="Genomic_DNA"/>
</dbReference>
<evidence type="ECO:0000313" key="2">
    <source>
        <dbReference type="EMBL" id="KAK9887290.1"/>
    </source>
</evidence>
<accession>A0AAW1UXY1</accession>
<dbReference type="Proteomes" id="UP001431783">
    <property type="component" value="Unassembled WGS sequence"/>
</dbReference>
<organism evidence="2 3">
    <name type="scientific">Henosepilachna vigintioctopunctata</name>
    <dbReference type="NCBI Taxonomy" id="420089"/>
    <lineage>
        <taxon>Eukaryota</taxon>
        <taxon>Metazoa</taxon>
        <taxon>Ecdysozoa</taxon>
        <taxon>Arthropoda</taxon>
        <taxon>Hexapoda</taxon>
        <taxon>Insecta</taxon>
        <taxon>Pterygota</taxon>
        <taxon>Neoptera</taxon>
        <taxon>Endopterygota</taxon>
        <taxon>Coleoptera</taxon>
        <taxon>Polyphaga</taxon>
        <taxon>Cucujiformia</taxon>
        <taxon>Coccinelloidea</taxon>
        <taxon>Coccinellidae</taxon>
        <taxon>Epilachninae</taxon>
        <taxon>Epilachnini</taxon>
        <taxon>Henosepilachna</taxon>
    </lineage>
</organism>
<dbReference type="Gene3D" id="1.10.238.20">
    <property type="entry name" value="Pheromone/general odorant binding protein domain"/>
    <property type="match status" value="1"/>
</dbReference>
<comment type="caution">
    <text evidence="2">The sequence shown here is derived from an EMBL/GenBank/DDBJ whole genome shotgun (WGS) entry which is preliminary data.</text>
</comment>
<name>A0AAW1UXY1_9CUCU</name>